<protein>
    <submittedName>
        <fullName evidence="1">T9SS type A sorting domain-containing protein</fullName>
    </submittedName>
</protein>
<comment type="caution">
    <text evidence="1">The sequence shown here is derived from an EMBL/GenBank/DDBJ whole genome shotgun (WGS) entry which is preliminary data.</text>
</comment>
<sequence length="313" mass="34419">MPKAIADPGRRANVLPIDCAEGGQAAQDIDHPDAAYWDTVYQRLRAQRSAPLQAQVVWLKEAERTPTGPFPASAETLRRDLATIVRIIKQKLPNVRACYVSSRIYAGYATTNLNPEPYAYESGFAVKWLIDEQAQGVDSLNWDPARGPVHAPWITWGPYLWADGLNPRGDGLTWRCDEYQSDGTHPSSTGQGVVADTLLGFFHRDDTTPWYRNGTVGIAESEAPIDFAVGPNPARRRVDVRFAPRALVAWSAAVLDLSGRRVRDLGHGLGGGPVDLAWDLVDTRGARVPSGVYWVRVTTGSRRTARRVLVLAP</sequence>
<dbReference type="EMBL" id="VBPA01000330">
    <property type="protein sequence ID" value="TMQ69179.1"/>
    <property type="molecule type" value="Genomic_DNA"/>
</dbReference>
<name>A0A538U077_UNCEI</name>
<organism evidence="1 2">
    <name type="scientific">Eiseniibacteriota bacterium</name>
    <dbReference type="NCBI Taxonomy" id="2212470"/>
    <lineage>
        <taxon>Bacteria</taxon>
        <taxon>Candidatus Eiseniibacteriota</taxon>
    </lineage>
</organism>
<reference evidence="1 2" key="1">
    <citation type="journal article" date="2019" name="Nat. Microbiol.">
        <title>Mediterranean grassland soil C-N compound turnover is dependent on rainfall and depth, and is mediated by genomically divergent microorganisms.</title>
        <authorList>
            <person name="Diamond S."/>
            <person name="Andeer P.F."/>
            <person name="Li Z."/>
            <person name="Crits-Christoph A."/>
            <person name="Burstein D."/>
            <person name="Anantharaman K."/>
            <person name="Lane K.R."/>
            <person name="Thomas B.C."/>
            <person name="Pan C."/>
            <person name="Northen T.R."/>
            <person name="Banfield J.F."/>
        </authorList>
    </citation>
    <scope>NUCLEOTIDE SEQUENCE [LARGE SCALE GENOMIC DNA]</scope>
    <source>
        <strain evidence="1">WS_10</strain>
    </source>
</reference>
<accession>A0A538U077</accession>
<dbReference type="Proteomes" id="UP000319836">
    <property type="component" value="Unassembled WGS sequence"/>
</dbReference>
<dbReference type="SUPFAM" id="SSF52266">
    <property type="entry name" value="SGNH hydrolase"/>
    <property type="match status" value="1"/>
</dbReference>
<evidence type="ECO:0000313" key="2">
    <source>
        <dbReference type="Proteomes" id="UP000319836"/>
    </source>
</evidence>
<dbReference type="Gene3D" id="2.60.40.4070">
    <property type="match status" value="1"/>
</dbReference>
<gene>
    <name evidence="1" type="ORF">E6K80_12540</name>
</gene>
<proteinExistence type="predicted"/>
<evidence type="ECO:0000313" key="1">
    <source>
        <dbReference type="EMBL" id="TMQ69179.1"/>
    </source>
</evidence>
<dbReference type="AlphaFoldDB" id="A0A538U077"/>